<name>A0A9P8WAI5_9HYPO</name>
<sequence length="193" mass="21687">MVGRRPDVLEYPTGFTVLHIFQAIFSVITTILVAFTVNVLAFAGNCIMLATAVLTFLVSMWMVVSHISMAHLYNFWAALWFDVLLLISWITSVAVLLFQTRLFWGDRSGHCDEVACTGSAGDAATVWGYVFLSAAGLGVVEILFFCVSLIFHCVMNRRYHRYNQVGRNLEAEPVQISKHPQVSTEYKTYHSLP</sequence>
<organism evidence="2 3">
    <name type="scientific">Thelonectria olida</name>
    <dbReference type="NCBI Taxonomy" id="1576542"/>
    <lineage>
        <taxon>Eukaryota</taxon>
        <taxon>Fungi</taxon>
        <taxon>Dikarya</taxon>
        <taxon>Ascomycota</taxon>
        <taxon>Pezizomycotina</taxon>
        <taxon>Sordariomycetes</taxon>
        <taxon>Hypocreomycetidae</taxon>
        <taxon>Hypocreales</taxon>
        <taxon>Nectriaceae</taxon>
        <taxon>Thelonectria</taxon>
    </lineage>
</organism>
<proteinExistence type="predicted"/>
<keyword evidence="1" id="KW-1133">Transmembrane helix</keyword>
<feature type="transmembrane region" description="Helical" evidence="1">
    <location>
        <begin position="127"/>
        <end position="151"/>
    </location>
</feature>
<comment type="caution">
    <text evidence="2">The sequence shown here is derived from an EMBL/GenBank/DDBJ whole genome shotgun (WGS) entry which is preliminary data.</text>
</comment>
<dbReference type="PANTHER" id="PTHR37451:SF4">
    <property type="entry name" value="MARVEL DOMAIN-CONTAINING PROTEIN"/>
    <property type="match status" value="1"/>
</dbReference>
<keyword evidence="3" id="KW-1185">Reference proteome</keyword>
<dbReference type="EMBL" id="JAGPYM010000006">
    <property type="protein sequence ID" value="KAH6893530.1"/>
    <property type="molecule type" value="Genomic_DNA"/>
</dbReference>
<keyword evidence="1" id="KW-0812">Transmembrane</keyword>
<feature type="transmembrane region" description="Helical" evidence="1">
    <location>
        <begin position="12"/>
        <end position="35"/>
    </location>
</feature>
<dbReference type="AlphaFoldDB" id="A0A9P8WAI5"/>
<evidence type="ECO:0000256" key="1">
    <source>
        <dbReference type="SAM" id="Phobius"/>
    </source>
</evidence>
<reference evidence="2 3" key="1">
    <citation type="journal article" date="2021" name="Nat. Commun.">
        <title>Genetic determinants of endophytism in the Arabidopsis root mycobiome.</title>
        <authorList>
            <person name="Mesny F."/>
            <person name="Miyauchi S."/>
            <person name="Thiergart T."/>
            <person name="Pickel B."/>
            <person name="Atanasova L."/>
            <person name="Karlsson M."/>
            <person name="Huettel B."/>
            <person name="Barry K.W."/>
            <person name="Haridas S."/>
            <person name="Chen C."/>
            <person name="Bauer D."/>
            <person name="Andreopoulos W."/>
            <person name="Pangilinan J."/>
            <person name="LaButti K."/>
            <person name="Riley R."/>
            <person name="Lipzen A."/>
            <person name="Clum A."/>
            <person name="Drula E."/>
            <person name="Henrissat B."/>
            <person name="Kohler A."/>
            <person name="Grigoriev I.V."/>
            <person name="Martin F.M."/>
            <person name="Hacquard S."/>
        </authorList>
    </citation>
    <scope>NUCLEOTIDE SEQUENCE [LARGE SCALE GENOMIC DNA]</scope>
    <source>
        <strain evidence="2 3">MPI-CAGE-CH-0241</strain>
    </source>
</reference>
<dbReference type="OrthoDB" id="5325022at2759"/>
<gene>
    <name evidence="2" type="ORF">B0T10DRAFT_559511</name>
</gene>
<evidence type="ECO:0000313" key="2">
    <source>
        <dbReference type="EMBL" id="KAH6893530.1"/>
    </source>
</evidence>
<keyword evidence="1" id="KW-0472">Membrane</keyword>
<protein>
    <recommendedName>
        <fullName evidence="4">MARVEL domain-containing protein</fullName>
    </recommendedName>
</protein>
<feature type="transmembrane region" description="Helical" evidence="1">
    <location>
        <begin position="41"/>
        <end position="63"/>
    </location>
</feature>
<dbReference type="PANTHER" id="PTHR37451">
    <property type="entry name" value="MARVEL DOMAIN"/>
    <property type="match status" value="1"/>
</dbReference>
<evidence type="ECO:0000313" key="3">
    <source>
        <dbReference type="Proteomes" id="UP000777438"/>
    </source>
</evidence>
<accession>A0A9P8WAI5</accession>
<evidence type="ECO:0008006" key="4">
    <source>
        <dbReference type="Google" id="ProtNLM"/>
    </source>
</evidence>
<feature type="transmembrane region" description="Helical" evidence="1">
    <location>
        <begin position="75"/>
        <end position="98"/>
    </location>
</feature>
<dbReference type="Proteomes" id="UP000777438">
    <property type="component" value="Unassembled WGS sequence"/>
</dbReference>